<dbReference type="EMBL" id="DONK01000183">
    <property type="protein sequence ID" value="HBU51976.1"/>
    <property type="molecule type" value="Genomic_DNA"/>
</dbReference>
<sequence length="508" mass="55164">MYSISLVLVAFFFAAALAEGAESALNETSSVSCATILGSYTSDGMDVNVALSSWVELQHDMPAYCHIEGGIAETIGFVLRVPARWNHKLVVAGCGGFCGTVLADKPGMSNSINAALKDGFAAITTDSGHQGASWDTQWAIGNPELLRLFAGAWMPLTVAVAQNMLQTAWQKRPKHTYFSGCSNGGRLGLYAAQHYPDLFDGIAAGGAIMDLSGNAGVHGLWLLQTTRDKNLQPVIDAKKLPFLAKQVLAQCDALDGLHDGIINQPQLCKPKLAHLQCGTENAAGTCFTESELYAIERLYQGAHLDGKQVFAGLPPGSEHLWAIWVTGNGESWGWGERAALGYLRIVYQLLPEQTLDFHQLNLEQEMARILAAGENLDATQTDLSDFANSGGKLLYFHGLSDPLILPERAKQYAVEVLNTTPSVLSKQSTRFFMVPGHGHCWELPGHAPDEFNPVALIDQWVESGQAPNYLDVHQTTSESTRQRRICSFPQQTVLVGKQKDSAESYQCQ</sequence>
<dbReference type="PANTHER" id="PTHR33938">
    <property type="entry name" value="FERULOYL ESTERASE B-RELATED"/>
    <property type="match status" value="1"/>
</dbReference>
<comment type="caution">
    <text evidence="9">The sequence shown here is derived from an EMBL/GenBank/DDBJ whole genome shotgun (WGS) entry which is preliminary data.</text>
</comment>
<dbReference type="InterPro" id="IPR029058">
    <property type="entry name" value="AB_hydrolase_fold"/>
</dbReference>
<keyword evidence="6" id="KW-0106">Calcium</keyword>
<evidence type="ECO:0008006" key="11">
    <source>
        <dbReference type="Google" id="ProtNLM"/>
    </source>
</evidence>
<evidence type="ECO:0000256" key="6">
    <source>
        <dbReference type="ARBA" id="ARBA00022837"/>
    </source>
</evidence>
<organism evidence="9 10">
    <name type="scientific">Alteromonas australica</name>
    <dbReference type="NCBI Taxonomy" id="589873"/>
    <lineage>
        <taxon>Bacteria</taxon>
        <taxon>Pseudomonadati</taxon>
        <taxon>Pseudomonadota</taxon>
        <taxon>Gammaproteobacteria</taxon>
        <taxon>Alteromonadales</taxon>
        <taxon>Alteromonadaceae</taxon>
        <taxon>Alteromonas/Salinimonas group</taxon>
        <taxon>Alteromonas</taxon>
    </lineage>
</organism>
<evidence type="ECO:0000313" key="9">
    <source>
        <dbReference type="EMBL" id="HBU51976.1"/>
    </source>
</evidence>
<proteinExistence type="inferred from homology"/>
<evidence type="ECO:0000256" key="2">
    <source>
        <dbReference type="ARBA" id="ARBA00022487"/>
    </source>
</evidence>
<name>A0A358E0D8_9ALTE</name>
<dbReference type="Gene3D" id="3.40.50.1820">
    <property type="entry name" value="alpha/beta hydrolase"/>
    <property type="match status" value="1"/>
</dbReference>
<feature type="chain" id="PRO_5016668446" description="Tannase/feruloyl esterase family alpha/beta hydrolase" evidence="8">
    <location>
        <begin position="19"/>
        <end position="508"/>
    </location>
</feature>
<dbReference type="SUPFAM" id="SSF53474">
    <property type="entry name" value="alpha/beta-Hydrolases"/>
    <property type="match status" value="1"/>
</dbReference>
<dbReference type="AlphaFoldDB" id="A0A358E0D8"/>
<evidence type="ECO:0000256" key="3">
    <source>
        <dbReference type="ARBA" id="ARBA00022723"/>
    </source>
</evidence>
<dbReference type="InterPro" id="IPR011118">
    <property type="entry name" value="Tannase/feruloyl_esterase"/>
</dbReference>
<reference evidence="9 10" key="1">
    <citation type="journal article" date="2018" name="Nat. Biotechnol.">
        <title>A standardized bacterial taxonomy based on genome phylogeny substantially revises the tree of life.</title>
        <authorList>
            <person name="Parks D.H."/>
            <person name="Chuvochina M."/>
            <person name="Waite D.W."/>
            <person name="Rinke C."/>
            <person name="Skarshewski A."/>
            <person name="Chaumeil P.A."/>
            <person name="Hugenholtz P."/>
        </authorList>
    </citation>
    <scope>NUCLEOTIDE SEQUENCE [LARGE SCALE GENOMIC DNA]</scope>
    <source>
        <strain evidence="9">UBA11621</strain>
    </source>
</reference>
<evidence type="ECO:0000256" key="4">
    <source>
        <dbReference type="ARBA" id="ARBA00022729"/>
    </source>
</evidence>
<feature type="signal peptide" evidence="8">
    <location>
        <begin position="1"/>
        <end position="18"/>
    </location>
</feature>
<keyword evidence="4 8" id="KW-0732">Signal</keyword>
<evidence type="ECO:0000256" key="5">
    <source>
        <dbReference type="ARBA" id="ARBA00022801"/>
    </source>
</evidence>
<evidence type="ECO:0000256" key="1">
    <source>
        <dbReference type="ARBA" id="ARBA00006249"/>
    </source>
</evidence>
<evidence type="ECO:0000256" key="7">
    <source>
        <dbReference type="ARBA" id="ARBA00023157"/>
    </source>
</evidence>
<keyword evidence="5" id="KW-0378">Hydrolase</keyword>
<accession>A0A358E0D8</accession>
<keyword evidence="7" id="KW-1015">Disulfide bond</keyword>
<dbReference type="GO" id="GO:0052689">
    <property type="term" value="F:carboxylic ester hydrolase activity"/>
    <property type="evidence" value="ECO:0007669"/>
    <property type="project" value="UniProtKB-KW"/>
</dbReference>
<evidence type="ECO:0000313" key="10">
    <source>
        <dbReference type="Proteomes" id="UP000264779"/>
    </source>
</evidence>
<dbReference type="Proteomes" id="UP000264779">
    <property type="component" value="Unassembled WGS sequence"/>
</dbReference>
<keyword evidence="3" id="KW-0479">Metal-binding</keyword>
<protein>
    <recommendedName>
        <fullName evidence="11">Tannase/feruloyl esterase family alpha/beta hydrolase</fullName>
    </recommendedName>
</protein>
<comment type="similarity">
    <text evidence="1">Belongs to the tannase family.</text>
</comment>
<evidence type="ECO:0000256" key="8">
    <source>
        <dbReference type="SAM" id="SignalP"/>
    </source>
</evidence>
<gene>
    <name evidence="9" type="ORF">DEB45_12015</name>
</gene>
<dbReference type="Pfam" id="PF07519">
    <property type="entry name" value="Tannase"/>
    <property type="match status" value="1"/>
</dbReference>
<dbReference type="GO" id="GO:0046872">
    <property type="term" value="F:metal ion binding"/>
    <property type="evidence" value="ECO:0007669"/>
    <property type="project" value="UniProtKB-KW"/>
</dbReference>
<keyword evidence="2" id="KW-0719">Serine esterase</keyword>
<dbReference type="PANTHER" id="PTHR33938:SF15">
    <property type="entry name" value="FERULOYL ESTERASE B-RELATED"/>
    <property type="match status" value="1"/>
</dbReference>